<organism evidence="3 4">
    <name type="scientific">Protopolystoma xenopodis</name>
    <dbReference type="NCBI Taxonomy" id="117903"/>
    <lineage>
        <taxon>Eukaryota</taxon>
        <taxon>Metazoa</taxon>
        <taxon>Spiralia</taxon>
        <taxon>Lophotrochozoa</taxon>
        <taxon>Platyhelminthes</taxon>
        <taxon>Monogenea</taxon>
        <taxon>Polyopisthocotylea</taxon>
        <taxon>Polystomatidea</taxon>
        <taxon>Polystomatidae</taxon>
        <taxon>Protopolystoma</taxon>
    </lineage>
</organism>
<feature type="transmembrane region" description="Helical" evidence="1">
    <location>
        <begin position="123"/>
        <end position="140"/>
    </location>
</feature>
<dbReference type="InterPro" id="IPR032190">
    <property type="entry name" value="NPC1_N"/>
</dbReference>
<evidence type="ECO:0000313" key="3">
    <source>
        <dbReference type="EMBL" id="VEL25576.1"/>
    </source>
</evidence>
<reference evidence="3" key="1">
    <citation type="submission" date="2018-11" db="EMBL/GenBank/DDBJ databases">
        <authorList>
            <consortium name="Pathogen Informatics"/>
        </authorList>
    </citation>
    <scope>NUCLEOTIDE SEQUENCE</scope>
</reference>
<evidence type="ECO:0000259" key="2">
    <source>
        <dbReference type="Pfam" id="PF16414"/>
    </source>
</evidence>
<accession>A0A3S5AJT7</accession>
<evidence type="ECO:0000313" key="4">
    <source>
        <dbReference type="Proteomes" id="UP000784294"/>
    </source>
</evidence>
<sequence length="142" mass="16338">MPSHILPVKSPVHLLLSLHHLILILGLIITFWPPLTRADCIWYGLCKEDDPDHFSYCSYNGTALPLKDSVALKTLGEVCPDLMIMDNLNSIELLTCCDAKQIFLFTQSVKLAEILFQRYSCEFYLVLLCFLYLMNHIIYLKI</sequence>
<name>A0A3S5AJT7_9PLAT</name>
<proteinExistence type="predicted"/>
<protein>
    <recommendedName>
        <fullName evidence="2">Niemann-Pick C1 N-terminal domain-containing protein</fullName>
    </recommendedName>
</protein>
<feature type="transmembrane region" description="Helical" evidence="1">
    <location>
        <begin position="12"/>
        <end position="32"/>
    </location>
</feature>
<dbReference type="EMBL" id="CAAALY010074897">
    <property type="protein sequence ID" value="VEL25576.1"/>
    <property type="molecule type" value="Genomic_DNA"/>
</dbReference>
<comment type="caution">
    <text evidence="3">The sequence shown here is derived from an EMBL/GenBank/DDBJ whole genome shotgun (WGS) entry which is preliminary data.</text>
</comment>
<dbReference type="Proteomes" id="UP000784294">
    <property type="component" value="Unassembled WGS sequence"/>
</dbReference>
<evidence type="ECO:0000256" key="1">
    <source>
        <dbReference type="SAM" id="Phobius"/>
    </source>
</evidence>
<keyword evidence="4" id="KW-1185">Reference proteome</keyword>
<keyword evidence="1" id="KW-1133">Transmembrane helix</keyword>
<dbReference type="Pfam" id="PF16414">
    <property type="entry name" value="NPC1_N"/>
    <property type="match status" value="1"/>
</dbReference>
<keyword evidence="1" id="KW-0812">Transmembrane</keyword>
<dbReference type="OrthoDB" id="6510177at2759"/>
<dbReference type="AlphaFoldDB" id="A0A3S5AJT7"/>
<keyword evidence="1" id="KW-0472">Membrane</keyword>
<gene>
    <name evidence="3" type="ORF">PXEA_LOCUS19016</name>
</gene>
<feature type="domain" description="Niemann-Pick C1 N-terminal" evidence="2">
    <location>
        <begin position="38"/>
        <end position="118"/>
    </location>
</feature>